<sequence>MTTLDRPAWHDTVRLAALIAEEDSADVATSLLAEVLGRLDPATALPDGLIIEAAMLYSRLVDPVADLVPDDVAWAGYACRAARVRCGPDHVTTIAAMENLASVLYVRGRFDEANRVRQDLIQLLLDRGNIDAHLIQRMELAEQFHAAGRCDDAMRQAQAAWQDWTGRYDPASPESRWIMLQFTSMLIACHQFDEAKALRSQAQFALPSSDDPIKAGYDAFIATVPATIIHHRPVCARRRDTAAADASGREGLR</sequence>
<gene>
    <name evidence="1" type="ORF">GCM10010170_020780</name>
</gene>
<dbReference type="EMBL" id="BAAARV010000019">
    <property type="protein sequence ID" value="GAA2338944.1"/>
    <property type="molecule type" value="Genomic_DNA"/>
</dbReference>
<proteinExistence type="predicted"/>
<evidence type="ECO:0000313" key="2">
    <source>
        <dbReference type="Proteomes" id="UP001501444"/>
    </source>
</evidence>
<protein>
    <recommendedName>
        <fullName evidence="3">Tetratricopeptide repeat protein</fullName>
    </recommendedName>
</protein>
<reference evidence="2" key="1">
    <citation type="journal article" date="2019" name="Int. J. Syst. Evol. Microbiol.">
        <title>The Global Catalogue of Microorganisms (GCM) 10K type strain sequencing project: providing services to taxonomists for standard genome sequencing and annotation.</title>
        <authorList>
            <consortium name="The Broad Institute Genomics Platform"/>
            <consortium name="The Broad Institute Genome Sequencing Center for Infectious Disease"/>
            <person name="Wu L."/>
            <person name="Ma J."/>
        </authorList>
    </citation>
    <scope>NUCLEOTIDE SEQUENCE [LARGE SCALE GENOMIC DNA]</scope>
    <source>
        <strain evidence="2">JCM 3272</strain>
    </source>
</reference>
<evidence type="ECO:0008006" key="3">
    <source>
        <dbReference type="Google" id="ProtNLM"/>
    </source>
</evidence>
<accession>A0ABP5SUD7</accession>
<dbReference type="SUPFAM" id="SSF48452">
    <property type="entry name" value="TPR-like"/>
    <property type="match status" value="1"/>
</dbReference>
<dbReference type="Proteomes" id="UP001501444">
    <property type="component" value="Unassembled WGS sequence"/>
</dbReference>
<comment type="caution">
    <text evidence="1">The sequence shown here is derived from an EMBL/GenBank/DDBJ whole genome shotgun (WGS) entry which is preliminary data.</text>
</comment>
<dbReference type="Gene3D" id="1.25.40.10">
    <property type="entry name" value="Tetratricopeptide repeat domain"/>
    <property type="match status" value="1"/>
</dbReference>
<organism evidence="1 2">
    <name type="scientific">Dactylosporangium salmoneum</name>
    <dbReference type="NCBI Taxonomy" id="53361"/>
    <lineage>
        <taxon>Bacteria</taxon>
        <taxon>Bacillati</taxon>
        <taxon>Actinomycetota</taxon>
        <taxon>Actinomycetes</taxon>
        <taxon>Micromonosporales</taxon>
        <taxon>Micromonosporaceae</taxon>
        <taxon>Dactylosporangium</taxon>
    </lineage>
</organism>
<dbReference type="RefSeq" id="WP_344612086.1">
    <property type="nucleotide sequence ID" value="NZ_BAAARV010000019.1"/>
</dbReference>
<keyword evidence="2" id="KW-1185">Reference proteome</keyword>
<dbReference type="InterPro" id="IPR011990">
    <property type="entry name" value="TPR-like_helical_dom_sf"/>
</dbReference>
<name>A0ABP5SUD7_9ACTN</name>
<evidence type="ECO:0000313" key="1">
    <source>
        <dbReference type="EMBL" id="GAA2338944.1"/>
    </source>
</evidence>